<dbReference type="GO" id="GO:0060271">
    <property type="term" value="P:cilium assembly"/>
    <property type="evidence" value="ECO:0007669"/>
    <property type="project" value="TreeGrafter"/>
</dbReference>
<sequence length="580" mass="66714">MQKQSHKVEKSGAQQCQKCLRFGHWTYECKNEAAYAYRPSRTTIIKNPDLQPEYVFEAGPKGPRIHDGDKKRSTILHSESSDSESSGSDDEKLQQELLKLIQKHQKLDKKNKKGGDSSSSSSSSSSSGSDSSDNDSSSGSDDEASSISEESSEGEKKKKEKSRGSKSSHKDNIQKQKEADNQTKRRSRSRGDRDLNHKKRDDERSQQREKDQNNHKERRRYSRSRSYEKKRRDSRDDQRRDRESVAEFCWQDREIRFDIPIAQLQPRKGEVIVDSINSVEDTKGNNGDKGSILITNLRLIWFSDQNQRINLSVGYECILNTGTTQALFLRTKYQSSRYEFIFTSLVKNSPRLFTSFQAVIRSYETSKLFRDLKLRGAIVQDKQVILLPKEQIFSKYNGVWNLSAEQGNLGLFILTNVRVVWYAQLAENFNVSLPWVQVKCVKIRESKYGMALVLETSEFSGGYVLGFKVDQLEEVYTEVLNLFKTYSQNPIFGVEVTFEDAEQNIEAVTIPRQEDNLEIIDNEYKGFVSLSKNNYQMGGKEEEKQSMDDIKKNIMFSEEIGLAIERPPKGMSLEQLWKIV</sequence>
<accession>A0A078AHS4</accession>
<protein>
    <submittedName>
        <fullName evidence="10">Bardet-biedl syndrome 5 protein homolog</fullName>
    </submittedName>
</protein>
<dbReference type="GO" id="GO:0032266">
    <property type="term" value="F:phosphatidylinositol-3-phosphate binding"/>
    <property type="evidence" value="ECO:0007669"/>
    <property type="project" value="TreeGrafter"/>
</dbReference>
<dbReference type="Pfam" id="PF07289">
    <property type="entry name" value="BBL5"/>
    <property type="match status" value="1"/>
</dbReference>
<evidence type="ECO:0000313" key="11">
    <source>
        <dbReference type="Proteomes" id="UP000039865"/>
    </source>
</evidence>
<reference evidence="10 11" key="1">
    <citation type="submission" date="2014-06" db="EMBL/GenBank/DDBJ databases">
        <authorList>
            <person name="Swart Estienne"/>
        </authorList>
    </citation>
    <scope>NUCLEOTIDE SEQUENCE [LARGE SCALE GENOMIC DNA]</scope>
    <source>
        <strain evidence="10 11">130c</strain>
    </source>
</reference>
<dbReference type="OrthoDB" id="10261999at2759"/>
<dbReference type="PANTHER" id="PTHR21351">
    <property type="entry name" value="BARDET-BIEDL SYNDROME PROTEIN 5"/>
    <property type="match status" value="1"/>
</dbReference>
<feature type="region of interest" description="Disordered" evidence="8">
    <location>
        <begin position="42"/>
        <end position="242"/>
    </location>
</feature>
<proteinExistence type="inferred from homology"/>
<evidence type="ECO:0000259" key="9">
    <source>
        <dbReference type="SMART" id="SM00683"/>
    </source>
</evidence>
<dbReference type="PANTHER" id="PTHR21351:SF0">
    <property type="entry name" value="BARDET-BIEDL SYNDROME 5 PROTEIN"/>
    <property type="match status" value="1"/>
</dbReference>
<keyword evidence="7" id="KW-0966">Cell projection</keyword>
<evidence type="ECO:0000256" key="3">
    <source>
        <dbReference type="ARBA" id="ARBA00005822"/>
    </source>
</evidence>
<feature type="compositionally biased region" description="Basic residues" evidence="8">
    <location>
        <begin position="101"/>
        <end position="112"/>
    </location>
</feature>
<feature type="compositionally biased region" description="Basic and acidic residues" evidence="8">
    <location>
        <begin position="225"/>
        <end position="242"/>
    </location>
</feature>
<evidence type="ECO:0000256" key="2">
    <source>
        <dbReference type="ARBA" id="ARBA00004245"/>
    </source>
</evidence>
<feature type="domain" description="BBSome complex member BBS5 PH" evidence="9">
    <location>
        <begin position="390"/>
        <end position="444"/>
    </location>
</feature>
<feature type="compositionally biased region" description="Basic and acidic residues" evidence="8">
    <location>
        <begin position="168"/>
        <end position="215"/>
    </location>
</feature>
<dbReference type="Proteomes" id="UP000039865">
    <property type="component" value="Unassembled WGS sequence"/>
</dbReference>
<organism evidence="10 11">
    <name type="scientific">Stylonychia lemnae</name>
    <name type="common">Ciliate</name>
    <dbReference type="NCBI Taxonomy" id="5949"/>
    <lineage>
        <taxon>Eukaryota</taxon>
        <taxon>Sar</taxon>
        <taxon>Alveolata</taxon>
        <taxon>Ciliophora</taxon>
        <taxon>Intramacronucleata</taxon>
        <taxon>Spirotrichea</taxon>
        <taxon>Stichotrichia</taxon>
        <taxon>Sporadotrichida</taxon>
        <taxon>Oxytrichidae</taxon>
        <taxon>Stylonychinae</taxon>
        <taxon>Stylonychia</taxon>
    </lineage>
</organism>
<feature type="compositionally biased region" description="Low complexity" evidence="8">
    <location>
        <begin position="116"/>
        <end position="149"/>
    </location>
</feature>
<evidence type="ECO:0000256" key="4">
    <source>
        <dbReference type="ARBA" id="ARBA00022490"/>
    </source>
</evidence>
<feature type="compositionally biased region" description="Basic residues" evidence="8">
    <location>
        <begin position="158"/>
        <end position="167"/>
    </location>
</feature>
<dbReference type="SMART" id="SM00683">
    <property type="entry name" value="DM16"/>
    <property type="match status" value="2"/>
</dbReference>
<comment type="similarity">
    <text evidence="3">Belongs to the BBS5 family.</text>
</comment>
<feature type="domain" description="BBSome complex member BBS5 PH" evidence="9">
    <location>
        <begin position="270"/>
        <end position="324"/>
    </location>
</feature>
<dbReference type="InterPro" id="IPR014003">
    <property type="entry name" value="BBS5_PH"/>
</dbReference>
<dbReference type="Pfam" id="PF13917">
    <property type="entry name" value="zf-CCHC_3"/>
    <property type="match status" value="1"/>
</dbReference>
<dbReference type="EMBL" id="CCKQ01009921">
    <property type="protein sequence ID" value="CDW81426.1"/>
    <property type="molecule type" value="Genomic_DNA"/>
</dbReference>
<dbReference type="AlphaFoldDB" id="A0A078AHS4"/>
<keyword evidence="5" id="KW-0969">Cilium</keyword>
<dbReference type="InterPro" id="IPR006606">
    <property type="entry name" value="BBL5"/>
</dbReference>
<evidence type="ECO:0000256" key="7">
    <source>
        <dbReference type="ARBA" id="ARBA00023273"/>
    </source>
</evidence>
<dbReference type="InParanoid" id="A0A078AHS4"/>
<dbReference type="GO" id="GO:0036064">
    <property type="term" value="C:ciliary basal body"/>
    <property type="evidence" value="ECO:0007669"/>
    <property type="project" value="TreeGrafter"/>
</dbReference>
<evidence type="ECO:0000256" key="5">
    <source>
        <dbReference type="ARBA" id="ARBA00023069"/>
    </source>
</evidence>
<keyword evidence="11" id="KW-1185">Reference proteome</keyword>
<name>A0A078AHS4_STYLE</name>
<keyword evidence="4" id="KW-0963">Cytoplasm</keyword>
<comment type="subcellular location">
    <subcellularLocation>
        <location evidence="1">Cell projection</location>
        <location evidence="1">Cilium</location>
    </subcellularLocation>
    <subcellularLocation>
        <location evidence="2">Cytoplasm</location>
        <location evidence="2">Cytoskeleton</location>
    </subcellularLocation>
</comment>
<dbReference type="GO" id="GO:0034464">
    <property type="term" value="C:BBSome"/>
    <property type="evidence" value="ECO:0007669"/>
    <property type="project" value="InterPro"/>
</dbReference>
<evidence type="ECO:0000256" key="1">
    <source>
        <dbReference type="ARBA" id="ARBA00004138"/>
    </source>
</evidence>
<evidence type="ECO:0000256" key="8">
    <source>
        <dbReference type="SAM" id="MobiDB-lite"/>
    </source>
</evidence>
<evidence type="ECO:0000313" key="10">
    <source>
        <dbReference type="EMBL" id="CDW81426.1"/>
    </source>
</evidence>
<keyword evidence="6" id="KW-0206">Cytoskeleton</keyword>
<evidence type="ECO:0000256" key="6">
    <source>
        <dbReference type="ARBA" id="ARBA00023212"/>
    </source>
</evidence>
<gene>
    <name evidence="10" type="primary">Contig18738.g19896</name>
    <name evidence="10" type="ORF">STYLEM_10442</name>
</gene>